<dbReference type="EMBL" id="UINC01008506">
    <property type="protein sequence ID" value="SVA38263.1"/>
    <property type="molecule type" value="Genomic_DNA"/>
</dbReference>
<dbReference type="PANTHER" id="PTHR38031:SF1">
    <property type="entry name" value="SULFUR CARRIER PROTEIN CYSO"/>
    <property type="match status" value="1"/>
</dbReference>
<gene>
    <name evidence="1" type="ORF">METZ01_LOCUS91117</name>
</gene>
<dbReference type="InterPro" id="IPR012675">
    <property type="entry name" value="Beta-grasp_dom_sf"/>
</dbReference>
<proteinExistence type="predicted"/>
<dbReference type="Gene3D" id="3.10.20.30">
    <property type="match status" value="1"/>
</dbReference>
<organism evidence="1">
    <name type="scientific">marine metagenome</name>
    <dbReference type="NCBI Taxonomy" id="408172"/>
    <lineage>
        <taxon>unclassified sequences</taxon>
        <taxon>metagenomes</taxon>
        <taxon>ecological metagenomes</taxon>
    </lineage>
</organism>
<dbReference type="NCBIfam" id="NF041918">
    <property type="entry name" value="SAMP1"/>
    <property type="match status" value="1"/>
</dbReference>
<dbReference type="AlphaFoldDB" id="A0A381VFT0"/>
<sequence length="95" mass="10375">MGILIEIPSALKQYVNNQDEVEVDGSSVEEALDSLCTQFTELKPNLFDENGIVRNFINVYLNDDDIRYADGMNSAVKDGDSIQIVPSVAGGSVYS</sequence>
<evidence type="ECO:0008006" key="2">
    <source>
        <dbReference type="Google" id="ProtNLM"/>
    </source>
</evidence>
<dbReference type="SUPFAM" id="SSF54285">
    <property type="entry name" value="MoaD/ThiS"/>
    <property type="match status" value="1"/>
</dbReference>
<dbReference type="PANTHER" id="PTHR38031">
    <property type="entry name" value="SULFUR CARRIER PROTEIN SLR0821-RELATED"/>
    <property type="match status" value="1"/>
</dbReference>
<dbReference type="InterPro" id="IPR003749">
    <property type="entry name" value="ThiS/MoaD-like"/>
</dbReference>
<evidence type="ECO:0000313" key="1">
    <source>
        <dbReference type="EMBL" id="SVA38263.1"/>
    </source>
</evidence>
<accession>A0A381VFT0</accession>
<dbReference type="InterPro" id="IPR052045">
    <property type="entry name" value="Sulfur_Carrier/Prot_Modifier"/>
</dbReference>
<protein>
    <recommendedName>
        <fullName evidence="2">Molybdopterin synthase sulfur carrier subunit</fullName>
    </recommendedName>
</protein>
<dbReference type="InterPro" id="IPR016155">
    <property type="entry name" value="Mopterin_synth/thiamin_S_b"/>
</dbReference>
<name>A0A381VFT0_9ZZZZ</name>
<reference evidence="1" key="1">
    <citation type="submission" date="2018-05" db="EMBL/GenBank/DDBJ databases">
        <authorList>
            <person name="Lanie J.A."/>
            <person name="Ng W.-L."/>
            <person name="Kazmierczak K.M."/>
            <person name="Andrzejewski T.M."/>
            <person name="Davidsen T.M."/>
            <person name="Wayne K.J."/>
            <person name="Tettelin H."/>
            <person name="Glass J.I."/>
            <person name="Rusch D."/>
            <person name="Podicherti R."/>
            <person name="Tsui H.-C.T."/>
            <person name="Winkler M.E."/>
        </authorList>
    </citation>
    <scope>NUCLEOTIDE SEQUENCE</scope>
</reference>
<dbReference type="InterPro" id="IPR054834">
    <property type="entry name" value="SAMP1_3"/>
</dbReference>
<dbReference type="Pfam" id="PF02597">
    <property type="entry name" value="ThiS"/>
    <property type="match status" value="1"/>
</dbReference>